<reference evidence="1 2" key="1">
    <citation type="submission" date="2024-05" db="EMBL/GenBank/DDBJ databases">
        <title>Genome sequencing and assembly of Indian major carp, Cirrhinus mrigala (Hamilton, 1822).</title>
        <authorList>
            <person name="Mohindra V."/>
            <person name="Chowdhury L.M."/>
            <person name="Lal K."/>
            <person name="Jena J.K."/>
        </authorList>
    </citation>
    <scope>NUCLEOTIDE SEQUENCE [LARGE SCALE GENOMIC DNA]</scope>
    <source>
        <strain evidence="1">CM1030</strain>
        <tissue evidence="1">Blood</tissue>
    </source>
</reference>
<proteinExistence type="predicted"/>
<sequence>GPSAVQFQHGSALYHLPRMALPNQQPPPGSGRTLAQTLPQQQQQQQVTIQVQEAFLATPSHRVLGKQLSADNAETH</sequence>
<keyword evidence="2" id="KW-1185">Reference proteome</keyword>
<dbReference type="AlphaFoldDB" id="A0ABD0PN77"/>
<protein>
    <submittedName>
        <fullName evidence="1">Uncharacterized protein</fullName>
    </submittedName>
</protein>
<organism evidence="1 2">
    <name type="scientific">Cirrhinus mrigala</name>
    <name type="common">Mrigala</name>
    <dbReference type="NCBI Taxonomy" id="683832"/>
    <lineage>
        <taxon>Eukaryota</taxon>
        <taxon>Metazoa</taxon>
        <taxon>Chordata</taxon>
        <taxon>Craniata</taxon>
        <taxon>Vertebrata</taxon>
        <taxon>Euteleostomi</taxon>
        <taxon>Actinopterygii</taxon>
        <taxon>Neopterygii</taxon>
        <taxon>Teleostei</taxon>
        <taxon>Ostariophysi</taxon>
        <taxon>Cypriniformes</taxon>
        <taxon>Cyprinidae</taxon>
        <taxon>Labeoninae</taxon>
        <taxon>Labeonini</taxon>
        <taxon>Cirrhinus</taxon>
    </lineage>
</organism>
<name>A0ABD0PN77_CIRMR</name>
<feature type="non-terminal residue" evidence="1">
    <location>
        <position position="1"/>
    </location>
</feature>
<dbReference type="Proteomes" id="UP001529510">
    <property type="component" value="Unassembled WGS sequence"/>
</dbReference>
<gene>
    <name evidence="1" type="ORF">M9458_031282</name>
</gene>
<evidence type="ECO:0000313" key="1">
    <source>
        <dbReference type="EMBL" id="KAL0175314.1"/>
    </source>
</evidence>
<accession>A0ABD0PN77</accession>
<evidence type="ECO:0000313" key="2">
    <source>
        <dbReference type="Proteomes" id="UP001529510"/>
    </source>
</evidence>
<feature type="non-terminal residue" evidence="1">
    <location>
        <position position="76"/>
    </location>
</feature>
<dbReference type="EMBL" id="JAMKFB020000015">
    <property type="protein sequence ID" value="KAL0175314.1"/>
    <property type="molecule type" value="Genomic_DNA"/>
</dbReference>
<comment type="caution">
    <text evidence="1">The sequence shown here is derived from an EMBL/GenBank/DDBJ whole genome shotgun (WGS) entry which is preliminary data.</text>
</comment>